<evidence type="ECO:0000313" key="3">
    <source>
        <dbReference type="Proteomes" id="UP000663879"/>
    </source>
</evidence>
<reference evidence="2" key="1">
    <citation type="submission" date="2021-02" db="EMBL/GenBank/DDBJ databases">
        <authorList>
            <person name="Nowell W R."/>
        </authorList>
    </citation>
    <scope>NUCLEOTIDE SEQUENCE</scope>
    <source>
        <strain evidence="2">Ploen Becks lab</strain>
    </source>
</reference>
<dbReference type="AlphaFoldDB" id="A0A814A369"/>
<dbReference type="Proteomes" id="UP000663879">
    <property type="component" value="Unassembled WGS sequence"/>
</dbReference>
<protein>
    <submittedName>
        <fullName evidence="2">Uncharacterized protein</fullName>
    </submittedName>
</protein>
<keyword evidence="3" id="KW-1185">Reference proteome</keyword>
<evidence type="ECO:0000313" key="2">
    <source>
        <dbReference type="EMBL" id="CAF0908341.1"/>
    </source>
</evidence>
<evidence type="ECO:0000256" key="1">
    <source>
        <dbReference type="SAM" id="MobiDB-lite"/>
    </source>
</evidence>
<proteinExistence type="predicted"/>
<feature type="region of interest" description="Disordered" evidence="1">
    <location>
        <begin position="1"/>
        <end position="21"/>
    </location>
</feature>
<sequence length="186" mass="21762">MDKRENKTNNQSPTVELNYGPHSTPFYQSQQIQPNNQPPPIHSAFLKKSTSTNLLTYQPQPVQTMTLMWSNFQNMNETFIKRMKNLNDSFNQRMESIMTINAQLVRKQNADLIQVFAERNSLNNVENLMSNNTQSIRELHNSLNTLNTVISHNTESILEPYEIFSDKEDNKRNYNTVEEIENVFFN</sequence>
<dbReference type="EMBL" id="CAJNOC010002038">
    <property type="protein sequence ID" value="CAF0908341.1"/>
    <property type="molecule type" value="Genomic_DNA"/>
</dbReference>
<organism evidence="2 3">
    <name type="scientific">Brachionus calyciflorus</name>
    <dbReference type="NCBI Taxonomy" id="104777"/>
    <lineage>
        <taxon>Eukaryota</taxon>
        <taxon>Metazoa</taxon>
        <taxon>Spiralia</taxon>
        <taxon>Gnathifera</taxon>
        <taxon>Rotifera</taxon>
        <taxon>Eurotatoria</taxon>
        <taxon>Monogononta</taxon>
        <taxon>Pseudotrocha</taxon>
        <taxon>Ploima</taxon>
        <taxon>Brachionidae</taxon>
        <taxon>Brachionus</taxon>
    </lineage>
</organism>
<gene>
    <name evidence="2" type="ORF">OXX778_LOCUS11763</name>
</gene>
<comment type="caution">
    <text evidence="2">The sequence shown here is derived from an EMBL/GenBank/DDBJ whole genome shotgun (WGS) entry which is preliminary data.</text>
</comment>
<name>A0A814A369_9BILA</name>
<accession>A0A814A369</accession>